<accession>A0AAV8YHP9</accession>
<dbReference type="AlphaFoldDB" id="A0AAV8YHP9"/>
<gene>
    <name evidence="1" type="ORF">NQ314_008065</name>
</gene>
<protein>
    <submittedName>
        <fullName evidence="1">Uncharacterized protein</fullName>
    </submittedName>
</protein>
<dbReference type="EMBL" id="JANEYF010002187">
    <property type="protein sequence ID" value="KAJ8950059.1"/>
    <property type="molecule type" value="Genomic_DNA"/>
</dbReference>
<sequence>MNMKTVYGLKNNYDDENVDIGLQTTIEITSDLLQHLHEQNIVVEIPHKDTSRDWSHYTPKKLKTQLNPKLKNIHKLLNSTGCTQINGDANNNEHNYSSVSIIV</sequence>
<proteinExistence type="predicted"/>
<evidence type="ECO:0000313" key="1">
    <source>
        <dbReference type="EMBL" id="KAJ8950059.1"/>
    </source>
</evidence>
<name>A0AAV8YHP9_9CUCU</name>
<keyword evidence="2" id="KW-1185">Reference proteome</keyword>
<comment type="caution">
    <text evidence="1">The sequence shown here is derived from an EMBL/GenBank/DDBJ whole genome shotgun (WGS) entry which is preliminary data.</text>
</comment>
<reference evidence="1" key="1">
    <citation type="journal article" date="2023" name="Insect Mol. Biol.">
        <title>Genome sequencing provides insights into the evolution of gene families encoding plant cell wall-degrading enzymes in longhorned beetles.</title>
        <authorList>
            <person name="Shin N.R."/>
            <person name="Okamura Y."/>
            <person name="Kirsch R."/>
            <person name="Pauchet Y."/>
        </authorList>
    </citation>
    <scope>NUCLEOTIDE SEQUENCE</scope>
    <source>
        <strain evidence="1">RBIC_L_NR</strain>
    </source>
</reference>
<organism evidence="1 2">
    <name type="scientific">Rhamnusium bicolor</name>
    <dbReference type="NCBI Taxonomy" id="1586634"/>
    <lineage>
        <taxon>Eukaryota</taxon>
        <taxon>Metazoa</taxon>
        <taxon>Ecdysozoa</taxon>
        <taxon>Arthropoda</taxon>
        <taxon>Hexapoda</taxon>
        <taxon>Insecta</taxon>
        <taxon>Pterygota</taxon>
        <taxon>Neoptera</taxon>
        <taxon>Endopterygota</taxon>
        <taxon>Coleoptera</taxon>
        <taxon>Polyphaga</taxon>
        <taxon>Cucujiformia</taxon>
        <taxon>Chrysomeloidea</taxon>
        <taxon>Cerambycidae</taxon>
        <taxon>Lepturinae</taxon>
        <taxon>Rhagiini</taxon>
        <taxon>Rhamnusium</taxon>
    </lineage>
</organism>
<evidence type="ECO:0000313" key="2">
    <source>
        <dbReference type="Proteomes" id="UP001162156"/>
    </source>
</evidence>
<dbReference type="Proteomes" id="UP001162156">
    <property type="component" value="Unassembled WGS sequence"/>
</dbReference>